<keyword evidence="9" id="KW-1185">Reference proteome</keyword>
<keyword evidence="3 4" id="KW-0539">Nucleus</keyword>
<feature type="domain" description="Homeobox" evidence="7">
    <location>
        <begin position="135"/>
        <end position="195"/>
    </location>
</feature>
<dbReference type="InterPro" id="IPR017970">
    <property type="entry name" value="Homeobox_CS"/>
</dbReference>
<accession>A0ABN8MGX3</accession>
<dbReference type="CDD" id="cd00086">
    <property type="entry name" value="homeodomain"/>
    <property type="match status" value="1"/>
</dbReference>
<evidence type="ECO:0000313" key="8">
    <source>
        <dbReference type="EMBL" id="CAH3027356.1"/>
    </source>
</evidence>
<dbReference type="Proteomes" id="UP001159427">
    <property type="component" value="Unassembled WGS sequence"/>
</dbReference>
<organism evidence="8 9">
    <name type="scientific">Porites evermanni</name>
    <dbReference type="NCBI Taxonomy" id="104178"/>
    <lineage>
        <taxon>Eukaryota</taxon>
        <taxon>Metazoa</taxon>
        <taxon>Cnidaria</taxon>
        <taxon>Anthozoa</taxon>
        <taxon>Hexacorallia</taxon>
        <taxon>Scleractinia</taxon>
        <taxon>Fungiina</taxon>
        <taxon>Poritidae</taxon>
        <taxon>Porites</taxon>
    </lineage>
</organism>
<evidence type="ECO:0000256" key="1">
    <source>
        <dbReference type="ARBA" id="ARBA00023125"/>
    </source>
</evidence>
<comment type="caution">
    <text evidence="8">The sequence shown here is derived from an EMBL/GenBank/DDBJ whole genome shotgun (WGS) entry which is preliminary data.</text>
</comment>
<keyword evidence="1 4" id="KW-0238">DNA-binding</keyword>
<proteinExistence type="predicted"/>
<dbReference type="InterPro" id="IPR001356">
    <property type="entry name" value="HD"/>
</dbReference>
<dbReference type="PROSITE" id="PS00027">
    <property type="entry name" value="HOMEOBOX_1"/>
    <property type="match status" value="1"/>
</dbReference>
<evidence type="ECO:0000256" key="4">
    <source>
        <dbReference type="PROSITE-ProRule" id="PRU00108"/>
    </source>
</evidence>
<evidence type="ECO:0000259" key="7">
    <source>
        <dbReference type="PROSITE" id="PS50071"/>
    </source>
</evidence>
<keyword evidence="2 4" id="KW-0371">Homeobox</keyword>
<dbReference type="EMBL" id="CALNXI010000448">
    <property type="protein sequence ID" value="CAH3027356.1"/>
    <property type="molecule type" value="Genomic_DNA"/>
</dbReference>
<gene>
    <name evidence="8" type="ORF">PEVE_00031352</name>
</gene>
<evidence type="ECO:0000256" key="3">
    <source>
        <dbReference type="ARBA" id="ARBA00023242"/>
    </source>
</evidence>
<dbReference type="SMART" id="SM00389">
    <property type="entry name" value="HOX"/>
    <property type="match status" value="1"/>
</dbReference>
<evidence type="ECO:0000256" key="5">
    <source>
        <dbReference type="RuleBase" id="RU000682"/>
    </source>
</evidence>
<feature type="compositionally biased region" description="Basic and acidic residues" evidence="6">
    <location>
        <begin position="196"/>
        <end position="207"/>
    </location>
</feature>
<dbReference type="SUPFAM" id="SSF46689">
    <property type="entry name" value="Homeodomain-like"/>
    <property type="match status" value="1"/>
</dbReference>
<name>A0ABN8MGX3_9CNID</name>
<feature type="region of interest" description="Disordered" evidence="6">
    <location>
        <begin position="190"/>
        <end position="216"/>
    </location>
</feature>
<feature type="DNA-binding region" description="Homeobox" evidence="4">
    <location>
        <begin position="137"/>
        <end position="196"/>
    </location>
</feature>
<reference evidence="8 9" key="1">
    <citation type="submission" date="2022-05" db="EMBL/GenBank/DDBJ databases">
        <authorList>
            <consortium name="Genoscope - CEA"/>
            <person name="William W."/>
        </authorList>
    </citation>
    <scope>NUCLEOTIDE SEQUENCE [LARGE SCALE GENOMIC DNA]</scope>
</reference>
<dbReference type="InterPro" id="IPR050460">
    <property type="entry name" value="Distal-less_Homeobox_TF"/>
</dbReference>
<protein>
    <recommendedName>
        <fullName evidence="7">Homeobox domain-containing protein</fullName>
    </recommendedName>
</protein>
<dbReference type="Gene3D" id="1.10.10.60">
    <property type="entry name" value="Homeodomain-like"/>
    <property type="match status" value="1"/>
</dbReference>
<dbReference type="PANTHER" id="PTHR24327">
    <property type="entry name" value="HOMEOBOX PROTEIN"/>
    <property type="match status" value="1"/>
</dbReference>
<evidence type="ECO:0000313" key="9">
    <source>
        <dbReference type="Proteomes" id="UP001159427"/>
    </source>
</evidence>
<dbReference type="PANTHER" id="PTHR24327:SF41">
    <property type="entry name" value="BRAIN-SPECIFIC HOMEOBOX PROTEIN"/>
    <property type="match status" value="1"/>
</dbReference>
<sequence>MLNSLDMDHPRQKASLPFSIENILRDDFPHPRRANAVDLPSFERWPSAPVYRYYAVRYSPVFMKYLPHMSRVGGRLHRVSGQNEDVLPLYAEKIERDQLCCEDEGNKLNYDDERHKKEKKEGNVKETCLTENGPKRKRRNRSHFTQRQLQYLEKIFSRQQYLTRDERALLARGLEMTELQIRNWFQNQRYQRKHRANENRKADEKPDSSTCVKSEA</sequence>
<evidence type="ECO:0000256" key="6">
    <source>
        <dbReference type="SAM" id="MobiDB-lite"/>
    </source>
</evidence>
<dbReference type="PROSITE" id="PS50071">
    <property type="entry name" value="HOMEOBOX_2"/>
    <property type="match status" value="1"/>
</dbReference>
<dbReference type="Pfam" id="PF00046">
    <property type="entry name" value="Homeodomain"/>
    <property type="match status" value="1"/>
</dbReference>
<evidence type="ECO:0000256" key="2">
    <source>
        <dbReference type="ARBA" id="ARBA00023155"/>
    </source>
</evidence>
<dbReference type="InterPro" id="IPR009057">
    <property type="entry name" value="Homeodomain-like_sf"/>
</dbReference>
<comment type="subcellular location">
    <subcellularLocation>
        <location evidence="4 5">Nucleus</location>
    </subcellularLocation>
</comment>